<dbReference type="Pfam" id="PF13589">
    <property type="entry name" value="HATPase_c_3"/>
    <property type="match status" value="1"/>
</dbReference>
<evidence type="ECO:0000313" key="3">
    <source>
        <dbReference type="Proteomes" id="UP000199181"/>
    </source>
</evidence>
<gene>
    <name evidence="2" type="ORF">SAMN05443639_106242</name>
</gene>
<keyword evidence="2" id="KW-0808">Transferase</keyword>
<dbReference type="GO" id="GO:0016301">
    <property type="term" value="F:kinase activity"/>
    <property type="evidence" value="ECO:0007669"/>
    <property type="project" value="UniProtKB-KW"/>
</dbReference>
<sequence length="794" mass="87863">MLLPSPNSLNIKPSPRILRILGDIEFEPWQCIAELIDNSFDDFLEVHRSGTHWPDGFKVSVTLPDRAAADATVLIEDNGRGMSIEKLNNAVRAGWSSNDRFTKLGLFGMGFNIATARLGGVARVFTTRVQDTEWVGVEIDLDRIKDDFEVPLIRKPKATSSEHGTIIEITRLEPTRAGWLSKNATKIRATLGDVYSYLLASMPFGLFVDNVKVQPKRPCIWDETRAITHGSGSTAEQIPAVLKINERLPDAEACLTCGRWQPPQLGKCSECGATTLEARSRRIHGWLGIQRHLHKTEFGIDFLRNGRKILRNDKRLFSWTDSNDPLASPEIEYPVELGQGGRIVGEIHLDFVPVNYQKNAFEWSDRQWISAARFLRGGGPLLPRRAHQLGYPPNDSPLGKLHRGYRRNDPGYRYLVPGNGSGPIHADTLEWRDKFNKGDPDYQADTKWWEAVVYHETKLAHGTNNSATTGSDVLGELGLGASPTPTGVANTPSTPDVAAQPAGNDAKGTALKGKVPSVPVPETEKQRADRLRSSGTGVPPLSKDFGLPELGGAFEVMTFAVREKLVDSNGVPTPVWVWRESGKRHLAFIDYSHPVLQAFPVDPGVLLTIEIAQHLRVRNDLKLSATQIASQLLVQRLSDLRVEQPYLAGQARELFADMRQRMSAAITANPDRAWQFLTIEERDRTETNMVVAGASGTLEDLQKSGDFLLHVPAMFIPRLVEEWPEAFFDGKVFKGGYSMVKTAVGRHIAVGRVVSYLYDAAVVTEDVKLNSTSLSRCALSIQLLLTELARGGTQ</sequence>
<dbReference type="Proteomes" id="UP000199181">
    <property type="component" value="Unassembled WGS sequence"/>
</dbReference>
<accession>A0A1I0IS58</accession>
<feature type="region of interest" description="Disordered" evidence="1">
    <location>
        <begin position="481"/>
        <end position="542"/>
    </location>
</feature>
<proteinExistence type="predicted"/>
<dbReference type="Gene3D" id="3.30.565.10">
    <property type="entry name" value="Histidine kinase-like ATPase, C-terminal domain"/>
    <property type="match status" value="1"/>
</dbReference>
<evidence type="ECO:0000313" key="2">
    <source>
        <dbReference type="EMBL" id="SET99966.1"/>
    </source>
</evidence>
<dbReference type="AlphaFoldDB" id="A0A1I0IS58"/>
<protein>
    <submittedName>
        <fullName evidence="2">Histidine kinase-, DNA gyrase B-, and HSP90-like ATPase</fullName>
    </submittedName>
</protein>
<dbReference type="SUPFAM" id="SSF55874">
    <property type="entry name" value="ATPase domain of HSP90 chaperone/DNA topoisomerase II/histidine kinase"/>
    <property type="match status" value="1"/>
</dbReference>
<evidence type="ECO:0000256" key="1">
    <source>
        <dbReference type="SAM" id="MobiDB-lite"/>
    </source>
</evidence>
<organism evidence="2 3">
    <name type="scientific">Stigmatella erecta</name>
    <dbReference type="NCBI Taxonomy" id="83460"/>
    <lineage>
        <taxon>Bacteria</taxon>
        <taxon>Pseudomonadati</taxon>
        <taxon>Myxococcota</taxon>
        <taxon>Myxococcia</taxon>
        <taxon>Myxococcales</taxon>
        <taxon>Cystobacterineae</taxon>
        <taxon>Archangiaceae</taxon>
        <taxon>Stigmatella</taxon>
    </lineage>
</organism>
<feature type="compositionally biased region" description="Basic and acidic residues" evidence="1">
    <location>
        <begin position="522"/>
        <end position="532"/>
    </location>
</feature>
<keyword evidence="3" id="KW-1185">Reference proteome</keyword>
<dbReference type="EMBL" id="FOIJ01000006">
    <property type="protein sequence ID" value="SET99966.1"/>
    <property type="molecule type" value="Genomic_DNA"/>
</dbReference>
<feature type="compositionally biased region" description="Polar residues" evidence="1">
    <location>
        <begin position="483"/>
        <end position="494"/>
    </location>
</feature>
<reference evidence="3" key="1">
    <citation type="submission" date="2016-10" db="EMBL/GenBank/DDBJ databases">
        <authorList>
            <person name="Varghese N."/>
            <person name="Submissions S."/>
        </authorList>
    </citation>
    <scope>NUCLEOTIDE SEQUENCE [LARGE SCALE GENOMIC DNA]</scope>
    <source>
        <strain evidence="3">DSM 16858</strain>
    </source>
</reference>
<dbReference type="InterPro" id="IPR036890">
    <property type="entry name" value="HATPase_C_sf"/>
</dbReference>
<name>A0A1I0IS58_9BACT</name>
<dbReference type="RefSeq" id="WP_093520468.1">
    <property type="nucleotide sequence ID" value="NZ_FOIJ01000006.1"/>
</dbReference>
<keyword evidence="2" id="KW-0418">Kinase</keyword>